<evidence type="ECO:0000259" key="2">
    <source>
        <dbReference type="PROSITE" id="PS51782"/>
    </source>
</evidence>
<dbReference type="SUPFAM" id="SSF54106">
    <property type="entry name" value="LysM domain"/>
    <property type="match status" value="1"/>
</dbReference>
<protein>
    <submittedName>
        <fullName evidence="4">LysM domain-containing GPI-anchored protein 2</fullName>
    </submittedName>
</protein>
<dbReference type="Proteomes" id="UP000504621">
    <property type="component" value="Unplaced"/>
</dbReference>
<dbReference type="Pfam" id="PF01476">
    <property type="entry name" value="LysM"/>
    <property type="match status" value="2"/>
</dbReference>
<reference evidence="4" key="1">
    <citation type="submission" date="2025-08" db="UniProtKB">
        <authorList>
            <consortium name="RefSeq"/>
        </authorList>
    </citation>
    <scope>IDENTIFICATION</scope>
    <source>
        <tissue evidence="4">Leaf</tissue>
    </source>
</reference>
<dbReference type="SMART" id="SM00257">
    <property type="entry name" value="LysM"/>
    <property type="match status" value="2"/>
</dbReference>
<keyword evidence="3" id="KW-1185">Reference proteome</keyword>
<evidence type="ECO:0000313" key="3">
    <source>
        <dbReference type="Proteomes" id="UP000504621"/>
    </source>
</evidence>
<feature type="domain" description="LysM" evidence="2">
    <location>
        <begin position="172"/>
        <end position="216"/>
    </location>
</feature>
<dbReference type="CDD" id="cd00118">
    <property type="entry name" value="LysM"/>
    <property type="match status" value="2"/>
</dbReference>
<dbReference type="AlphaFoldDB" id="A0A6J1AKP6"/>
<evidence type="ECO:0000256" key="1">
    <source>
        <dbReference type="SAM" id="SignalP"/>
    </source>
</evidence>
<organism evidence="3 4">
    <name type="scientific">Herrania umbratica</name>
    <dbReference type="NCBI Taxonomy" id="108875"/>
    <lineage>
        <taxon>Eukaryota</taxon>
        <taxon>Viridiplantae</taxon>
        <taxon>Streptophyta</taxon>
        <taxon>Embryophyta</taxon>
        <taxon>Tracheophyta</taxon>
        <taxon>Spermatophyta</taxon>
        <taxon>Magnoliopsida</taxon>
        <taxon>eudicotyledons</taxon>
        <taxon>Gunneridae</taxon>
        <taxon>Pentapetalae</taxon>
        <taxon>rosids</taxon>
        <taxon>malvids</taxon>
        <taxon>Malvales</taxon>
        <taxon>Malvaceae</taxon>
        <taxon>Byttnerioideae</taxon>
        <taxon>Herrania</taxon>
    </lineage>
</organism>
<dbReference type="GeneID" id="110418676"/>
<proteinExistence type="predicted"/>
<dbReference type="InterPro" id="IPR036779">
    <property type="entry name" value="LysM_dom_sf"/>
</dbReference>
<name>A0A6J1AKP6_9ROSI</name>
<dbReference type="PROSITE" id="PS51782">
    <property type="entry name" value="LYSM"/>
    <property type="match status" value="2"/>
</dbReference>
<gene>
    <name evidence="4" type="primary">LOC110418676</name>
</gene>
<feature type="chain" id="PRO_5026893686" evidence="1">
    <location>
        <begin position="20"/>
        <end position="354"/>
    </location>
</feature>
<feature type="domain" description="LysM" evidence="2">
    <location>
        <begin position="108"/>
        <end position="155"/>
    </location>
</feature>
<dbReference type="PANTHER" id="PTHR33734">
    <property type="entry name" value="LYSM DOMAIN-CONTAINING GPI-ANCHORED PROTEIN 2"/>
    <property type="match status" value="1"/>
</dbReference>
<evidence type="ECO:0000313" key="4">
    <source>
        <dbReference type="RefSeq" id="XP_021287139.1"/>
    </source>
</evidence>
<dbReference type="PANTHER" id="PTHR33734:SF11">
    <property type="entry name" value="LYSM DOMAIN-CONTAINING GPI-ANCHORED PROTEIN 2"/>
    <property type="match status" value="1"/>
</dbReference>
<feature type="signal peptide" evidence="1">
    <location>
        <begin position="1"/>
        <end position="19"/>
    </location>
</feature>
<sequence>MGFAFAKLFVLLLLPLLSSLTLEHSAAQGFNCSSPRSCRALVGYVTVNNTDLGTIQSLFNVKNLRSILGANGLSVSTPRTHNISAQQVIKIPINCVCYNNTGTSGGAPIYEVKEGDTLYHIAAEIFSRLVTFQQITEANGIANSSLIMPGQELKIPLPCSCDDVNGEKVVHYAHIVKPESSLEEIASEFGTDEGTLSRINNITAENQLIAGEPIDVPLKACNSSIRSDSLDFPLLAANGTYVFTANGCVWCTCDAAANNSTLRCEPSQNKPSRWETCPSMQCGASDGLSLGNSTTSGCNRSTCSYAGYNNSIIFTTLVQDSTCSQTTPSNDVTRISLNWDFLCILILLCFHLFQ</sequence>
<dbReference type="InterPro" id="IPR018392">
    <property type="entry name" value="LysM"/>
</dbReference>
<dbReference type="RefSeq" id="XP_021287139.1">
    <property type="nucleotide sequence ID" value="XM_021431464.1"/>
</dbReference>
<accession>A0A6J1AKP6</accession>
<keyword evidence="1" id="KW-0732">Signal</keyword>
<dbReference type="Gene3D" id="3.10.350.10">
    <property type="entry name" value="LysM domain"/>
    <property type="match status" value="2"/>
</dbReference>
<dbReference type="OrthoDB" id="2107166at2759"/>